<evidence type="ECO:0000313" key="1">
    <source>
        <dbReference type="EMBL" id="VFK18012.1"/>
    </source>
</evidence>
<dbReference type="EMBL" id="CAADFM010000187">
    <property type="protein sequence ID" value="VFK18012.1"/>
    <property type="molecule type" value="Genomic_DNA"/>
</dbReference>
<name>A0A450WLU2_9GAMM</name>
<dbReference type="AlphaFoldDB" id="A0A450WLU2"/>
<dbReference type="EMBL" id="CAADFP010000200">
    <property type="protein sequence ID" value="VFK33282.1"/>
    <property type="molecule type" value="Genomic_DNA"/>
</dbReference>
<protein>
    <submittedName>
        <fullName evidence="1">Uncharacterized protein</fullName>
    </submittedName>
</protein>
<gene>
    <name evidence="1" type="ORF">BECKLPF1236A_GA0070988_101873</name>
    <name evidence="2" type="ORF">BECKLPF1236C_GA0070990_102003</name>
</gene>
<proteinExistence type="predicted"/>
<sequence length="152" mass="17361">MNLSWLWSIPEEYGLWGPFILYGFYRSWRFLREKPLRVGAYDNLIKDLEPPQGREEAIDRTIRPRTPGMPGIRPPWMACWRVLTAGSGWDGGPPGPCMSATCWPLCIRCCLPLYPGSSRARGGSERWWSFRLIWKGGSGRGAVGYSSAGWYW</sequence>
<accession>A0A450WLU2</accession>
<reference evidence="1" key="1">
    <citation type="submission" date="2019-02" db="EMBL/GenBank/DDBJ databases">
        <authorList>
            <person name="Gruber-Vodicka R. H."/>
            <person name="Seah K. B. B."/>
        </authorList>
    </citation>
    <scope>NUCLEOTIDE SEQUENCE</scope>
    <source>
        <strain evidence="1">BECK_S312</strain>
        <strain evidence="2">BECK_S426</strain>
    </source>
</reference>
<evidence type="ECO:0000313" key="2">
    <source>
        <dbReference type="EMBL" id="VFK33282.1"/>
    </source>
</evidence>
<organism evidence="1">
    <name type="scientific">Candidatus Kentrum sp. LPFa</name>
    <dbReference type="NCBI Taxonomy" id="2126335"/>
    <lineage>
        <taxon>Bacteria</taxon>
        <taxon>Pseudomonadati</taxon>
        <taxon>Pseudomonadota</taxon>
        <taxon>Gammaproteobacteria</taxon>
        <taxon>Candidatus Kentrum</taxon>
    </lineage>
</organism>